<comment type="cofactor">
    <cofactor evidence="1">
        <name>Mg(2+)</name>
        <dbReference type="ChEBI" id="CHEBI:18420"/>
    </cofactor>
</comment>
<keyword evidence="5" id="KW-0808">Transferase</keyword>
<evidence type="ECO:0000256" key="10">
    <source>
        <dbReference type="SAM" id="MobiDB-lite"/>
    </source>
</evidence>
<feature type="transmembrane region" description="Helical" evidence="11">
    <location>
        <begin position="314"/>
        <end position="337"/>
    </location>
</feature>
<feature type="transmembrane region" description="Helical" evidence="11">
    <location>
        <begin position="256"/>
        <end position="276"/>
    </location>
</feature>
<dbReference type="Pfam" id="PF01040">
    <property type="entry name" value="UbiA"/>
    <property type="match status" value="1"/>
</dbReference>
<dbReference type="InterPro" id="IPR044878">
    <property type="entry name" value="UbiA_sf"/>
</dbReference>
<evidence type="ECO:0000256" key="3">
    <source>
        <dbReference type="ARBA" id="ARBA00004721"/>
    </source>
</evidence>
<comment type="similarity">
    <text evidence="4">Belongs to the UbiA prenyltransferase family.</text>
</comment>
<comment type="caution">
    <text evidence="12">The sequence shown here is derived from an EMBL/GenBank/DDBJ whole genome shotgun (WGS) entry which is preliminary data.</text>
</comment>
<proteinExistence type="inferred from homology"/>
<evidence type="ECO:0000256" key="7">
    <source>
        <dbReference type="ARBA" id="ARBA00022989"/>
    </source>
</evidence>
<comment type="pathway">
    <text evidence="3">Secondary metabolite biosynthesis; terpenoid biosynthesis.</text>
</comment>
<evidence type="ECO:0000256" key="9">
    <source>
        <dbReference type="ARBA" id="ARBA00075214"/>
    </source>
</evidence>
<dbReference type="GO" id="GO:0006744">
    <property type="term" value="P:ubiquinone biosynthetic process"/>
    <property type="evidence" value="ECO:0007669"/>
    <property type="project" value="TreeGrafter"/>
</dbReference>
<dbReference type="InterPro" id="IPR030470">
    <property type="entry name" value="UbiA_prenylTrfase_CS"/>
</dbReference>
<feature type="transmembrane region" description="Helical" evidence="11">
    <location>
        <begin position="283"/>
        <end position="302"/>
    </location>
</feature>
<feature type="transmembrane region" description="Helical" evidence="11">
    <location>
        <begin position="214"/>
        <end position="236"/>
    </location>
</feature>
<keyword evidence="7 11" id="KW-1133">Transmembrane helix</keyword>
<feature type="transmembrane region" description="Helical" evidence="11">
    <location>
        <begin position="114"/>
        <end position="135"/>
    </location>
</feature>
<keyword evidence="13" id="KW-1185">Reference proteome</keyword>
<organism evidence="12 13">
    <name type="scientific">Bombardia bombarda</name>
    <dbReference type="NCBI Taxonomy" id="252184"/>
    <lineage>
        <taxon>Eukaryota</taxon>
        <taxon>Fungi</taxon>
        <taxon>Dikarya</taxon>
        <taxon>Ascomycota</taxon>
        <taxon>Pezizomycotina</taxon>
        <taxon>Sordariomycetes</taxon>
        <taxon>Sordariomycetidae</taxon>
        <taxon>Sordariales</taxon>
        <taxon>Lasiosphaeriaceae</taxon>
        <taxon>Bombardia</taxon>
    </lineage>
</organism>
<sequence length="345" mass="37502">MAVRKPSSPKAALRPKPAPPSSSLLSLYAELGRYGNPFPVSMIYFPHLIGTIFAACTLTPQTSNSIRSLLLPNLLLIPASSLLHGLGCTWNDLVDAPLDKLVERTRTRPVPRGAISRLHAGLFAVAQVLLWLGTLSLISRQVVLWALPLIPMVAFYPYAKRLVPIPSVVLGVILAYGVLIGFAAINPTVPLDSRLLLLGAEDEGGEERRTVLRALLCIVAAYTVFVTSIDMIYAHQDLKDDLQANIKSMAVTFQRFPKPVLTVLAVMQLAFLIAVGRLMEFGALYHTIAGVGGLMVNLVMIWRVDLKSSKDCFWWFQAGTFMMGSILSAGFASELLASGQIPGHL</sequence>
<dbReference type="CDD" id="cd13959">
    <property type="entry name" value="PT_UbiA_COQ2"/>
    <property type="match status" value="1"/>
</dbReference>
<dbReference type="PANTHER" id="PTHR11048">
    <property type="entry name" value="PRENYLTRANSFERASES"/>
    <property type="match status" value="1"/>
</dbReference>
<dbReference type="Gene3D" id="1.20.120.1780">
    <property type="entry name" value="UbiA prenyltransferase"/>
    <property type="match status" value="1"/>
</dbReference>
<gene>
    <name evidence="12" type="ORF">B0T17DRAFT_521196</name>
</gene>
<dbReference type="FunFam" id="1.20.120.1780:FF:000001">
    <property type="entry name" value="4-hydroxybenzoate octaprenyltransferase"/>
    <property type="match status" value="1"/>
</dbReference>
<protein>
    <recommendedName>
        <fullName evidence="9">Diterpenoid pyrone biosynthesis cluster protein C</fullName>
    </recommendedName>
</protein>
<keyword evidence="6 11" id="KW-0812">Transmembrane</keyword>
<reference evidence="12" key="1">
    <citation type="submission" date="2023-06" db="EMBL/GenBank/DDBJ databases">
        <title>Genome-scale phylogeny and comparative genomics of the fungal order Sordariales.</title>
        <authorList>
            <consortium name="Lawrence Berkeley National Laboratory"/>
            <person name="Hensen N."/>
            <person name="Bonometti L."/>
            <person name="Westerberg I."/>
            <person name="Brannstrom I.O."/>
            <person name="Guillou S."/>
            <person name="Cros-Aarteil S."/>
            <person name="Calhoun S."/>
            <person name="Haridas S."/>
            <person name="Kuo A."/>
            <person name="Mondo S."/>
            <person name="Pangilinan J."/>
            <person name="Riley R."/>
            <person name="LaButti K."/>
            <person name="Andreopoulos B."/>
            <person name="Lipzen A."/>
            <person name="Chen C."/>
            <person name="Yanf M."/>
            <person name="Daum C."/>
            <person name="Ng V."/>
            <person name="Clum A."/>
            <person name="Steindorff A."/>
            <person name="Ohm R."/>
            <person name="Martin F."/>
            <person name="Silar P."/>
            <person name="Natvig D."/>
            <person name="Lalanne C."/>
            <person name="Gautier V."/>
            <person name="Ament-velasquez S.L."/>
            <person name="Kruys A."/>
            <person name="Hutchinson M.I."/>
            <person name="Powell A.J."/>
            <person name="Barry K."/>
            <person name="Miller A.N."/>
            <person name="Grigoriev I.V."/>
            <person name="Debuchy R."/>
            <person name="Gladieux P."/>
            <person name="Thoren M.H."/>
            <person name="Johannesson H."/>
        </authorList>
    </citation>
    <scope>NUCLEOTIDE SEQUENCE</scope>
    <source>
        <strain evidence="12">SMH3391-2</strain>
    </source>
</reference>
<dbReference type="Proteomes" id="UP001174934">
    <property type="component" value="Unassembled WGS sequence"/>
</dbReference>
<name>A0AA40CGE5_9PEZI</name>
<comment type="subcellular location">
    <subcellularLocation>
        <location evidence="2">Membrane</location>
        <topology evidence="2">Multi-pass membrane protein</topology>
    </subcellularLocation>
</comment>
<evidence type="ECO:0000313" key="13">
    <source>
        <dbReference type="Proteomes" id="UP001174934"/>
    </source>
</evidence>
<feature type="transmembrane region" description="Helical" evidence="11">
    <location>
        <begin position="165"/>
        <end position="185"/>
    </location>
</feature>
<dbReference type="EMBL" id="JAULSR010000001">
    <property type="protein sequence ID" value="KAK0637265.1"/>
    <property type="molecule type" value="Genomic_DNA"/>
</dbReference>
<dbReference type="GO" id="GO:0005743">
    <property type="term" value="C:mitochondrial inner membrane"/>
    <property type="evidence" value="ECO:0007669"/>
    <property type="project" value="TreeGrafter"/>
</dbReference>
<dbReference type="PANTHER" id="PTHR11048:SF28">
    <property type="entry name" value="4-HYDROXYBENZOATE POLYPRENYLTRANSFERASE, MITOCHONDRIAL"/>
    <property type="match status" value="1"/>
</dbReference>
<evidence type="ECO:0000256" key="11">
    <source>
        <dbReference type="SAM" id="Phobius"/>
    </source>
</evidence>
<evidence type="ECO:0000313" key="12">
    <source>
        <dbReference type="EMBL" id="KAK0637265.1"/>
    </source>
</evidence>
<dbReference type="InterPro" id="IPR039653">
    <property type="entry name" value="Prenyltransferase"/>
</dbReference>
<evidence type="ECO:0000256" key="4">
    <source>
        <dbReference type="ARBA" id="ARBA00005985"/>
    </source>
</evidence>
<dbReference type="FunFam" id="1.10.357.140:FF:000008">
    <property type="entry name" value="4-hydroxybenzoate octaprenyltransferase"/>
    <property type="match status" value="1"/>
</dbReference>
<keyword evidence="8 11" id="KW-0472">Membrane</keyword>
<evidence type="ECO:0000256" key="5">
    <source>
        <dbReference type="ARBA" id="ARBA00022679"/>
    </source>
</evidence>
<accession>A0AA40CGE5</accession>
<evidence type="ECO:0000256" key="2">
    <source>
        <dbReference type="ARBA" id="ARBA00004141"/>
    </source>
</evidence>
<feature type="region of interest" description="Disordered" evidence="10">
    <location>
        <begin position="1"/>
        <end position="20"/>
    </location>
</feature>
<dbReference type="AlphaFoldDB" id="A0AA40CGE5"/>
<dbReference type="Gene3D" id="1.10.357.140">
    <property type="entry name" value="UbiA prenyltransferase"/>
    <property type="match status" value="1"/>
</dbReference>
<dbReference type="InterPro" id="IPR000537">
    <property type="entry name" value="UbiA_prenyltransferase"/>
</dbReference>
<evidence type="ECO:0000256" key="8">
    <source>
        <dbReference type="ARBA" id="ARBA00023136"/>
    </source>
</evidence>
<evidence type="ECO:0000256" key="1">
    <source>
        <dbReference type="ARBA" id="ARBA00001946"/>
    </source>
</evidence>
<dbReference type="GO" id="GO:0008412">
    <property type="term" value="F:4-hydroxybenzoate polyprenyltransferase activity"/>
    <property type="evidence" value="ECO:0007669"/>
    <property type="project" value="TreeGrafter"/>
</dbReference>
<evidence type="ECO:0000256" key="6">
    <source>
        <dbReference type="ARBA" id="ARBA00022692"/>
    </source>
</evidence>
<dbReference type="PROSITE" id="PS00943">
    <property type="entry name" value="UBIA"/>
    <property type="match status" value="1"/>
</dbReference>